<organism evidence="6 7">
    <name type="scientific">Diaporthe eres</name>
    <name type="common">Phomopsis oblonga</name>
    <dbReference type="NCBI Taxonomy" id="83184"/>
    <lineage>
        <taxon>Eukaryota</taxon>
        <taxon>Fungi</taxon>
        <taxon>Dikarya</taxon>
        <taxon>Ascomycota</taxon>
        <taxon>Pezizomycotina</taxon>
        <taxon>Sordariomycetes</taxon>
        <taxon>Sordariomycetidae</taxon>
        <taxon>Diaporthales</taxon>
        <taxon>Diaporthaceae</taxon>
        <taxon>Diaporthe</taxon>
        <taxon>Diaporthe eres species complex</taxon>
    </lineage>
</organism>
<accession>A0ABR1P6G6</accession>
<evidence type="ECO:0000256" key="2">
    <source>
        <dbReference type="ARBA" id="ARBA00004496"/>
    </source>
</evidence>
<protein>
    <submittedName>
        <fullName evidence="6">DNA-binding transcription factor yap1</fullName>
    </submittedName>
</protein>
<dbReference type="Pfam" id="PF00170">
    <property type="entry name" value="bZIP_1"/>
    <property type="match status" value="1"/>
</dbReference>
<dbReference type="CDD" id="cd14688">
    <property type="entry name" value="bZIP_YAP"/>
    <property type="match status" value="1"/>
</dbReference>
<dbReference type="Gene3D" id="1.20.5.170">
    <property type="match status" value="1"/>
</dbReference>
<dbReference type="PANTHER" id="PTHR40621:SF6">
    <property type="entry name" value="AP-1-LIKE TRANSCRIPTION FACTOR YAP1-RELATED"/>
    <property type="match status" value="1"/>
</dbReference>
<feature type="region of interest" description="Disordered" evidence="4">
    <location>
        <begin position="335"/>
        <end position="385"/>
    </location>
</feature>
<keyword evidence="3" id="KW-0539">Nucleus</keyword>
<feature type="compositionally biased region" description="Basic and acidic residues" evidence="4">
    <location>
        <begin position="567"/>
        <end position="583"/>
    </location>
</feature>
<evidence type="ECO:0000256" key="1">
    <source>
        <dbReference type="ARBA" id="ARBA00004123"/>
    </source>
</evidence>
<feature type="compositionally biased region" description="Polar residues" evidence="4">
    <location>
        <begin position="368"/>
        <end position="379"/>
    </location>
</feature>
<dbReference type="EMBL" id="JAKNSF020000038">
    <property type="protein sequence ID" value="KAK7727376.1"/>
    <property type="molecule type" value="Genomic_DNA"/>
</dbReference>
<dbReference type="InterPro" id="IPR013910">
    <property type="entry name" value="TF_PAP1"/>
</dbReference>
<feature type="domain" description="BZIP" evidence="5">
    <location>
        <begin position="146"/>
        <end position="209"/>
    </location>
</feature>
<dbReference type="Gene3D" id="1.10.238.100">
    <property type="entry name" value="YAP1 redox domain. Chain B"/>
    <property type="match status" value="1"/>
</dbReference>
<evidence type="ECO:0000313" key="6">
    <source>
        <dbReference type="EMBL" id="KAK7727376.1"/>
    </source>
</evidence>
<keyword evidence="7" id="KW-1185">Reference proteome</keyword>
<dbReference type="InterPro" id="IPR004827">
    <property type="entry name" value="bZIP"/>
</dbReference>
<dbReference type="PROSITE" id="PS50217">
    <property type="entry name" value="BZIP"/>
    <property type="match status" value="1"/>
</dbReference>
<sequence length="583" mass="63415">MASTGNPHDFVLTPQQQSLLFAALNSNKQPMASPMAGNLHMSPASFGNSPTQKTDINGFDTSPFLDYDYDINGDTSFDFSFGDGSNAKMIGDLPGSAGSDKSGSENNDTEKRSHPDDENEDDGGDAKRQETGEKVSKKPGRKPLTTEPTSKRKAQNRAAQRAFRERKEQHLKNLETKVEELEKASAQSNHENSVLRAQVEKMTNELSEYKKRLSVMVNNRASSMSGGQRPTFGHAVINNLNDVNFQFEFPKFGQLPGPSPTASTQASMNGRTSNSQSPRNTRSPSDQTSPMAQSARHGSMGSKSTNGLETQAKEDLANFSGIFSPPLTNNNVASAARGRAESSNSGAATTTSSPSASSNSHGGPSSSCGTSPEPFTQSPMGFKPVDTLTTIGEEKHPLSNMNQDFSQFANFDVNDMNFMSSTNNFQFDPQLFGGYREPQENILGTGFDDTFFNDAFDVDFTTPYFAPSPAQKKDDLMSRIDAAKNDDATELVQTTDGQLLTCNKIWEKLQSCPKVQNGDFDLDGLCSDLQKKAKCSGSGAVVDESTFKKVMQKYLGKTDKEMEEGCPDEKLKREQQAAERIST</sequence>
<dbReference type="SMART" id="SM00338">
    <property type="entry name" value="BRLZ"/>
    <property type="match status" value="1"/>
</dbReference>
<dbReference type="Proteomes" id="UP001430848">
    <property type="component" value="Unassembled WGS sequence"/>
</dbReference>
<evidence type="ECO:0000259" key="5">
    <source>
        <dbReference type="PROSITE" id="PS50217"/>
    </source>
</evidence>
<dbReference type="InterPro" id="IPR023167">
    <property type="entry name" value="Yap1_redox_dom_sf"/>
</dbReference>
<proteinExistence type="predicted"/>
<evidence type="ECO:0000256" key="4">
    <source>
        <dbReference type="SAM" id="MobiDB-lite"/>
    </source>
</evidence>
<dbReference type="GO" id="GO:0003677">
    <property type="term" value="F:DNA binding"/>
    <property type="evidence" value="ECO:0007669"/>
    <property type="project" value="UniProtKB-KW"/>
</dbReference>
<dbReference type="InterPro" id="IPR050936">
    <property type="entry name" value="AP-1-like"/>
</dbReference>
<dbReference type="SUPFAM" id="SSF57959">
    <property type="entry name" value="Leucine zipper domain"/>
    <property type="match status" value="1"/>
</dbReference>
<reference evidence="6 7" key="1">
    <citation type="submission" date="2024-02" db="EMBL/GenBank/DDBJ databases">
        <title>De novo assembly and annotation of 12 fungi associated with fruit tree decline syndrome in Ontario, Canada.</title>
        <authorList>
            <person name="Sulman M."/>
            <person name="Ellouze W."/>
            <person name="Ilyukhin E."/>
        </authorList>
    </citation>
    <scope>NUCLEOTIDE SEQUENCE [LARGE SCALE GENOMIC DNA]</scope>
    <source>
        <strain evidence="6 7">M169</strain>
    </source>
</reference>
<feature type="compositionally biased region" description="Basic and acidic residues" evidence="4">
    <location>
        <begin position="124"/>
        <end position="136"/>
    </location>
</feature>
<dbReference type="SUPFAM" id="SSF111430">
    <property type="entry name" value="YAP1 redox domain"/>
    <property type="match status" value="1"/>
</dbReference>
<dbReference type="PROSITE" id="PS00036">
    <property type="entry name" value="BZIP_BASIC"/>
    <property type="match status" value="1"/>
</dbReference>
<feature type="compositionally biased region" description="Low complexity" evidence="4">
    <location>
        <begin position="342"/>
        <end position="367"/>
    </location>
</feature>
<evidence type="ECO:0000256" key="3">
    <source>
        <dbReference type="ARBA" id="ARBA00023242"/>
    </source>
</evidence>
<evidence type="ECO:0000313" key="7">
    <source>
        <dbReference type="Proteomes" id="UP001430848"/>
    </source>
</evidence>
<name>A0ABR1P6G6_DIAER</name>
<dbReference type="Pfam" id="PF08601">
    <property type="entry name" value="PAP1"/>
    <property type="match status" value="2"/>
</dbReference>
<comment type="caution">
    <text evidence="6">The sequence shown here is derived from an EMBL/GenBank/DDBJ whole genome shotgun (WGS) entry which is preliminary data.</text>
</comment>
<gene>
    <name evidence="6" type="primary">YAP1</name>
    <name evidence="6" type="ORF">SLS63_007199</name>
</gene>
<feature type="region of interest" description="Disordered" evidence="4">
    <location>
        <begin position="251"/>
        <end position="307"/>
    </location>
</feature>
<feature type="compositionally biased region" description="Polar residues" evidence="4">
    <location>
        <begin position="260"/>
        <end position="292"/>
    </location>
</feature>
<keyword evidence="6" id="KW-0238">DNA-binding</keyword>
<dbReference type="InterPro" id="IPR046347">
    <property type="entry name" value="bZIP_sf"/>
</dbReference>
<comment type="subcellular location">
    <subcellularLocation>
        <location evidence="2">Cytoplasm</location>
    </subcellularLocation>
    <subcellularLocation>
        <location evidence="1">Nucleus</location>
    </subcellularLocation>
</comment>
<feature type="region of interest" description="Disordered" evidence="4">
    <location>
        <begin position="558"/>
        <end position="583"/>
    </location>
</feature>
<dbReference type="PANTHER" id="PTHR40621">
    <property type="entry name" value="TRANSCRIPTION FACTOR KAPC-RELATED"/>
    <property type="match status" value="1"/>
</dbReference>
<feature type="region of interest" description="Disordered" evidence="4">
    <location>
        <begin position="90"/>
        <end position="169"/>
    </location>
</feature>